<gene>
    <name evidence="1" type="ORF">A2160_01470</name>
</gene>
<reference evidence="1 2" key="1">
    <citation type="journal article" date="2016" name="Nat. Commun.">
        <title>Thousands of microbial genomes shed light on interconnected biogeochemical processes in an aquifer system.</title>
        <authorList>
            <person name="Anantharaman K."/>
            <person name="Brown C.T."/>
            <person name="Hug L.A."/>
            <person name="Sharon I."/>
            <person name="Castelle C.J."/>
            <person name="Probst A.J."/>
            <person name="Thomas B.C."/>
            <person name="Singh A."/>
            <person name="Wilkins M.J."/>
            <person name="Karaoz U."/>
            <person name="Brodie E.L."/>
            <person name="Williams K.H."/>
            <person name="Hubbard S.S."/>
            <person name="Banfield J.F."/>
        </authorList>
    </citation>
    <scope>NUCLEOTIDE SEQUENCE [LARGE SCALE GENOMIC DNA]</scope>
</reference>
<organism evidence="1 2">
    <name type="scientific">Candidatus Beckwithbacteria bacterium RBG_13_42_9</name>
    <dbReference type="NCBI Taxonomy" id="1797457"/>
    <lineage>
        <taxon>Bacteria</taxon>
        <taxon>Candidatus Beckwithiibacteriota</taxon>
    </lineage>
</organism>
<proteinExistence type="predicted"/>
<dbReference type="AlphaFoldDB" id="A0A1F5E9F0"/>
<dbReference type="STRING" id="1797457.A2160_01470"/>
<dbReference type="EMBL" id="MEZK01000003">
    <property type="protein sequence ID" value="OGD63884.1"/>
    <property type="molecule type" value="Genomic_DNA"/>
</dbReference>
<comment type="caution">
    <text evidence="1">The sequence shown here is derived from an EMBL/GenBank/DDBJ whole genome shotgun (WGS) entry which is preliminary data.</text>
</comment>
<evidence type="ECO:0000313" key="2">
    <source>
        <dbReference type="Proteomes" id="UP000177006"/>
    </source>
</evidence>
<dbReference type="Proteomes" id="UP000177006">
    <property type="component" value="Unassembled WGS sequence"/>
</dbReference>
<accession>A0A1F5E9F0</accession>
<evidence type="ECO:0008006" key="3">
    <source>
        <dbReference type="Google" id="ProtNLM"/>
    </source>
</evidence>
<protein>
    <recommendedName>
        <fullName evidence="3">Diacylglycerol glucosyltransferase N-terminal domain-containing protein</fullName>
    </recommendedName>
</protein>
<sequence length="444" mass="50468">MALDQLKDSYNLVIFATAPAGLGHLRVSHALQDGFPENVASFVFGAFDPSLTYLHRLSSLNPFFRYLQYLVQYHPSIEQVFTDFYRSYLRNNPEETEKQLLTLLNTHQPPPATAVVVATHFGLAHEIASLKPIIESKLKVKIQLYVVVTDDTFHKIWAVDGAEAIIVPSLHTKNLLSNYFSQKKFKKPDILVNPYPLAPQLGIFPAKILLERKKQLSLKSHETTQVIIPISGAAVQLGNLENIIKGLSQISPKTFHSLIVSKQTSYTSPFLSRLSRLKNVSQTTATTDRETVDLYEKVFKQKEVPTLEITKPSEHAFKVLFTPKELGGVILLFTEPVGRQEEDNLQFLYRHHLLPTSQENSVLERQLLSNQPSLSKEILEKAHHWRGLILPQDPQRAITYIRNARDLGLFSQMLKFVRSHDSESAHDGVARFWQLVNERLPSHD</sequence>
<evidence type="ECO:0000313" key="1">
    <source>
        <dbReference type="EMBL" id="OGD63884.1"/>
    </source>
</evidence>
<name>A0A1F5E9F0_9BACT</name>